<dbReference type="Proteomes" id="UP000827872">
    <property type="component" value="Linkage Group LG03"/>
</dbReference>
<protein>
    <submittedName>
        <fullName evidence="1">Uncharacterized protein</fullName>
    </submittedName>
</protein>
<name>A0ACB8EN01_9SAUR</name>
<comment type="caution">
    <text evidence="1">The sequence shown here is derived from an EMBL/GenBank/DDBJ whole genome shotgun (WGS) entry which is preliminary data.</text>
</comment>
<gene>
    <name evidence="1" type="ORF">K3G42_032312</name>
</gene>
<evidence type="ECO:0000313" key="1">
    <source>
        <dbReference type="EMBL" id="KAH7993788.1"/>
    </source>
</evidence>
<dbReference type="EMBL" id="CM037616">
    <property type="protein sequence ID" value="KAH7993788.1"/>
    <property type="molecule type" value="Genomic_DNA"/>
</dbReference>
<proteinExistence type="predicted"/>
<accession>A0ACB8EN01</accession>
<keyword evidence="2" id="KW-1185">Reference proteome</keyword>
<evidence type="ECO:0000313" key="2">
    <source>
        <dbReference type="Proteomes" id="UP000827872"/>
    </source>
</evidence>
<reference evidence="1" key="1">
    <citation type="submission" date="2021-08" db="EMBL/GenBank/DDBJ databases">
        <title>The first chromosome-level gecko genome reveals the dynamic sex chromosomes of Neotropical dwarf geckos (Sphaerodactylidae: Sphaerodactylus).</title>
        <authorList>
            <person name="Pinto B.J."/>
            <person name="Keating S.E."/>
            <person name="Gamble T."/>
        </authorList>
    </citation>
    <scope>NUCLEOTIDE SEQUENCE</scope>
    <source>
        <strain evidence="1">TG3544</strain>
    </source>
</reference>
<organism evidence="1 2">
    <name type="scientific">Sphaerodactylus townsendi</name>
    <dbReference type="NCBI Taxonomy" id="933632"/>
    <lineage>
        <taxon>Eukaryota</taxon>
        <taxon>Metazoa</taxon>
        <taxon>Chordata</taxon>
        <taxon>Craniata</taxon>
        <taxon>Vertebrata</taxon>
        <taxon>Euteleostomi</taxon>
        <taxon>Lepidosauria</taxon>
        <taxon>Squamata</taxon>
        <taxon>Bifurcata</taxon>
        <taxon>Gekkota</taxon>
        <taxon>Sphaerodactylidae</taxon>
        <taxon>Sphaerodactylus</taxon>
    </lineage>
</organism>
<sequence length="121" mass="13184">MGKAQLAMTPVQPWGEEAEEGAVYTILLQRVKAQEPQEGGDVGGASPQQGNANLQSCPFMHYHTRKRRMLRAGTLSALVRWLLASGAEGDLSYITSFLATYQVFATPKEVLELLLPLGPVK</sequence>